<keyword evidence="2" id="KW-1185">Reference proteome</keyword>
<evidence type="ECO:0000313" key="2">
    <source>
        <dbReference type="Proteomes" id="UP000812440"/>
    </source>
</evidence>
<sequence length="93" mass="10482">MYFYNGIVYQQCNIIDIGIKCILGGVHAKLCSIEERNAITQYWVQCSIKLRPIGAVSWALPPACNVIHTMLHSKTDRRAAHLLFGCICTILFI</sequence>
<organism evidence="1 2">
    <name type="scientific">Hymenochirus boettgeri</name>
    <name type="common">Congo dwarf clawed frog</name>
    <dbReference type="NCBI Taxonomy" id="247094"/>
    <lineage>
        <taxon>Eukaryota</taxon>
        <taxon>Metazoa</taxon>
        <taxon>Chordata</taxon>
        <taxon>Craniata</taxon>
        <taxon>Vertebrata</taxon>
        <taxon>Euteleostomi</taxon>
        <taxon>Amphibia</taxon>
        <taxon>Batrachia</taxon>
        <taxon>Anura</taxon>
        <taxon>Pipoidea</taxon>
        <taxon>Pipidae</taxon>
        <taxon>Pipinae</taxon>
        <taxon>Hymenochirus</taxon>
    </lineage>
</organism>
<dbReference type="Proteomes" id="UP000812440">
    <property type="component" value="Chromosome 3"/>
</dbReference>
<dbReference type="AlphaFoldDB" id="A0A8T2J244"/>
<evidence type="ECO:0000313" key="1">
    <source>
        <dbReference type="EMBL" id="KAG8439305.1"/>
    </source>
</evidence>
<reference evidence="1" key="1">
    <citation type="thesis" date="2020" institute="ProQuest LLC" country="789 East Eisenhower Parkway, Ann Arbor, MI, USA">
        <title>Comparative Genomics and Chromosome Evolution.</title>
        <authorList>
            <person name="Mudd A.B."/>
        </authorList>
    </citation>
    <scope>NUCLEOTIDE SEQUENCE</scope>
    <source>
        <strain evidence="1">Female2</strain>
        <tissue evidence="1">Blood</tissue>
    </source>
</reference>
<accession>A0A8T2J244</accession>
<proteinExistence type="predicted"/>
<gene>
    <name evidence="1" type="ORF">GDO86_005503</name>
</gene>
<protein>
    <submittedName>
        <fullName evidence="1">Uncharacterized protein</fullName>
    </submittedName>
</protein>
<comment type="caution">
    <text evidence="1">The sequence shown here is derived from an EMBL/GenBank/DDBJ whole genome shotgun (WGS) entry which is preliminary data.</text>
</comment>
<name>A0A8T2J244_9PIPI</name>
<dbReference type="EMBL" id="JAACNH010000006">
    <property type="protein sequence ID" value="KAG8439305.1"/>
    <property type="molecule type" value="Genomic_DNA"/>
</dbReference>